<dbReference type="GO" id="GO:0016887">
    <property type="term" value="F:ATP hydrolysis activity"/>
    <property type="evidence" value="ECO:0007669"/>
    <property type="project" value="InterPro"/>
</dbReference>
<protein>
    <recommendedName>
        <fullName evidence="8">AAA+ ATPase domain-containing protein</fullName>
    </recommendedName>
</protein>
<dbReference type="PANTHER" id="PTHR23070">
    <property type="entry name" value="BCS1 AAA-TYPE ATPASE"/>
    <property type="match status" value="1"/>
</dbReference>
<dbReference type="InterPro" id="IPR003593">
    <property type="entry name" value="AAA+_ATPase"/>
</dbReference>
<accession>A0A6A6KTL3</accession>
<dbReference type="AlphaFoldDB" id="A0A6A6KTL3"/>
<dbReference type="CDD" id="cd19510">
    <property type="entry name" value="RecA-like_BCS1"/>
    <property type="match status" value="1"/>
</dbReference>
<evidence type="ECO:0000256" key="6">
    <source>
        <dbReference type="RuleBase" id="RU003651"/>
    </source>
</evidence>
<evidence type="ECO:0000259" key="8">
    <source>
        <dbReference type="SMART" id="SM00382"/>
    </source>
</evidence>
<comment type="similarity">
    <text evidence="2">Belongs to the AAA ATPase family. BCS1 subfamily.</text>
</comment>
<dbReference type="InterPro" id="IPR003960">
    <property type="entry name" value="ATPase_AAA_CS"/>
</dbReference>
<dbReference type="Pfam" id="PF00004">
    <property type="entry name" value="AAA"/>
    <property type="match status" value="1"/>
</dbReference>
<keyword evidence="6" id="KW-0067">ATP-binding</keyword>
<dbReference type="InterPro" id="IPR025753">
    <property type="entry name" value="AAA_N_dom"/>
</dbReference>
<dbReference type="Pfam" id="PF07977">
    <property type="entry name" value="FabA"/>
    <property type="match status" value="1"/>
</dbReference>
<keyword evidence="3" id="KW-0378">Hydrolase</keyword>
<keyword evidence="4" id="KW-0460">Magnesium</keyword>
<evidence type="ECO:0000256" key="5">
    <source>
        <dbReference type="ARBA" id="ARBA00049360"/>
    </source>
</evidence>
<dbReference type="SUPFAM" id="SSF54637">
    <property type="entry name" value="Thioesterase/thiol ester dehydrase-isomerase"/>
    <property type="match status" value="1"/>
</dbReference>
<comment type="cofactor">
    <cofactor evidence="1">
        <name>Mg(2+)</name>
        <dbReference type="ChEBI" id="CHEBI:18420"/>
    </cofactor>
</comment>
<dbReference type="Proteomes" id="UP000467840">
    <property type="component" value="Chromosome 2"/>
</dbReference>
<evidence type="ECO:0000256" key="1">
    <source>
        <dbReference type="ARBA" id="ARBA00001946"/>
    </source>
</evidence>
<dbReference type="SUPFAM" id="SSF52540">
    <property type="entry name" value="P-loop containing nucleoside triphosphate hydrolases"/>
    <property type="match status" value="1"/>
</dbReference>
<dbReference type="InterPro" id="IPR058017">
    <property type="entry name" value="At3g28540-like_C"/>
</dbReference>
<dbReference type="Gene3D" id="6.10.280.40">
    <property type="match status" value="1"/>
</dbReference>
<evidence type="ECO:0000313" key="10">
    <source>
        <dbReference type="Proteomes" id="UP000467840"/>
    </source>
</evidence>
<feature type="coiled-coil region" evidence="7">
    <location>
        <begin position="412"/>
        <end position="439"/>
    </location>
</feature>
<dbReference type="InterPro" id="IPR050747">
    <property type="entry name" value="Mitochondrial_chaperone_BCS1"/>
</dbReference>
<dbReference type="Pfam" id="PF14363">
    <property type="entry name" value="AAA_assoc"/>
    <property type="match status" value="1"/>
</dbReference>
<dbReference type="Pfam" id="PF25568">
    <property type="entry name" value="AAA_lid_At3g28540"/>
    <property type="match status" value="1"/>
</dbReference>
<proteinExistence type="inferred from homology"/>
<reference evidence="9 10" key="1">
    <citation type="journal article" date="2020" name="Mol. Plant">
        <title>The Chromosome-Based Rubber Tree Genome Provides New Insights into Spurge Genome Evolution and Rubber Biosynthesis.</title>
        <authorList>
            <person name="Liu J."/>
            <person name="Shi C."/>
            <person name="Shi C.C."/>
            <person name="Li W."/>
            <person name="Zhang Q.J."/>
            <person name="Zhang Y."/>
            <person name="Li K."/>
            <person name="Lu H.F."/>
            <person name="Shi C."/>
            <person name="Zhu S.T."/>
            <person name="Xiao Z.Y."/>
            <person name="Nan H."/>
            <person name="Yue Y."/>
            <person name="Zhu X.G."/>
            <person name="Wu Y."/>
            <person name="Hong X.N."/>
            <person name="Fan G.Y."/>
            <person name="Tong Y."/>
            <person name="Zhang D."/>
            <person name="Mao C.L."/>
            <person name="Liu Y.L."/>
            <person name="Hao S.J."/>
            <person name="Liu W.Q."/>
            <person name="Lv M.Q."/>
            <person name="Zhang H.B."/>
            <person name="Liu Y."/>
            <person name="Hu-Tang G.R."/>
            <person name="Wang J.P."/>
            <person name="Wang J.H."/>
            <person name="Sun Y.H."/>
            <person name="Ni S.B."/>
            <person name="Chen W.B."/>
            <person name="Zhang X.C."/>
            <person name="Jiao Y.N."/>
            <person name="Eichler E.E."/>
            <person name="Li G.H."/>
            <person name="Liu X."/>
            <person name="Gao L.Z."/>
        </authorList>
    </citation>
    <scope>NUCLEOTIDE SEQUENCE [LARGE SCALE GENOMIC DNA]</scope>
    <source>
        <strain evidence="10">cv. GT1</strain>
        <tissue evidence="9">Leaf</tissue>
    </source>
</reference>
<dbReference type="InterPro" id="IPR029069">
    <property type="entry name" value="HotDog_dom_sf"/>
</dbReference>
<evidence type="ECO:0000256" key="2">
    <source>
        <dbReference type="ARBA" id="ARBA00007448"/>
    </source>
</evidence>
<keyword evidence="6" id="KW-0547">Nucleotide-binding</keyword>
<dbReference type="PROSITE" id="PS00674">
    <property type="entry name" value="AAA"/>
    <property type="match status" value="1"/>
</dbReference>
<evidence type="ECO:0000313" key="9">
    <source>
        <dbReference type="EMBL" id="KAF2290779.1"/>
    </source>
</evidence>
<dbReference type="InterPro" id="IPR003959">
    <property type="entry name" value="ATPase_AAA_core"/>
</dbReference>
<dbReference type="EMBL" id="JAAGAX010000015">
    <property type="protein sequence ID" value="KAF2290779.1"/>
    <property type="molecule type" value="Genomic_DNA"/>
</dbReference>
<feature type="domain" description="AAA+ ATPase" evidence="8">
    <location>
        <begin position="215"/>
        <end position="354"/>
    </location>
</feature>
<keyword evidence="10" id="KW-1185">Reference proteome</keyword>
<keyword evidence="7" id="KW-0175">Coiled coil</keyword>
<name>A0A6A6KTL3_HEVBR</name>
<dbReference type="SMART" id="SM00382">
    <property type="entry name" value="AAA"/>
    <property type="match status" value="1"/>
</dbReference>
<dbReference type="GO" id="GO:0006950">
    <property type="term" value="P:response to stress"/>
    <property type="evidence" value="ECO:0007669"/>
    <property type="project" value="UniProtKB-ARBA"/>
</dbReference>
<organism evidence="9 10">
    <name type="scientific">Hevea brasiliensis</name>
    <name type="common">Para rubber tree</name>
    <name type="synonym">Siphonia brasiliensis</name>
    <dbReference type="NCBI Taxonomy" id="3981"/>
    <lineage>
        <taxon>Eukaryota</taxon>
        <taxon>Viridiplantae</taxon>
        <taxon>Streptophyta</taxon>
        <taxon>Embryophyta</taxon>
        <taxon>Tracheophyta</taxon>
        <taxon>Spermatophyta</taxon>
        <taxon>Magnoliopsida</taxon>
        <taxon>eudicotyledons</taxon>
        <taxon>Gunneridae</taxon>
        <taxon>Pentapetalae</taxon>
        <taxon>rosids</taxon>
        <taxon>fabids</taxon>
        <taxon>Malpighiales</taxon>
        <taxon>Euphorbiaceae</taxon>
        <taxon>Crotonoideae</taxon>
        <taxon>Micrandreae</taxon>
        <taxon>Hevea</taxon>
    </lineage>
</organism>
<dbReference type="Gene3D" id="3.10.129.10">
    <property type="entry name" value="Hotdog Thioesterase"/>
    <property type="match status" value="1"/>
</dbReference>
<comment type="caution">
    <text evidence="9">The sequence shown here is derived from an EMBL/GenBank/DDBJ whole genome shotgun (WGS) entry which is preliminary data.</text>
</comment>
<dbReference type="InterPro" id="IPR027417">
    <property type="entry name" value="P-loop_NTPase"/>
</dbReference>
<sequence length="523" mass="60250">MLLRNVYHELVPKKIETFVVSKILSFFSRRKLSKSFNTFIIDDSWDGLDRNKLIDASRFYLSSKIGPKNKVIRVGKFRGQKNVTAAMVEGEKIVDVFEGIEITWQFAKQENDDRAKNDRFFNKGHFEITFEDQYREKVFHDYLNHILDTSKALTQGEKVLKLYTRSRGCWNSIDFRHPSTFDALAMDYQLKKSIIDDLDRFLGRKEFYKRIGKAWKRGYLLYGPPGTGKSSLIAAMANYLKFDVYDLELANIISDADLRKAMLDIDRKSITVIEDIDCSAGVHKRSVSSDDSDDDCNLVKPFSLSGLLNCIDGLWSSCGEERIIVFTTNRKEVLDPALLRPGRMDMHIHMSYCSTQGFRVLVSNYLGIEEHHLFEEIDGLIQSTEVTPASLAEELLKSDDADVALGEVLNFLKKKKMEKEKNEEEKDKIEEEIKTLLSDSLYHFKFVTHLFGGVEYVAYPTVMDVNRIREILPRRFPFLLVDRVIEYTPAVSAVAIKNVTINDNFFLGHFPDYHVELVSVVKL</sequence>
<dbReference type="InterPro" id="IPR013114">
    <property type="entry name" value="FabA_FabZ"/>
</dbReference>
<evidence type="ECO:0000256" key="3">
    <source>
        <dbReference type="ARBA" id="ARBA00022801"/>
    </source>
</evidence>
<dbReference type="Gene3D" id="3.40.50.300">
    <property type="entry name" value="P-loop containing nucleotide triphosphate hydrolases"/>
    <property type="match status" value="1"/>
</dbReference>
<comment type="catalytic activity">
    <reaction evidence="5">
        <text>ATP + H2O = ADP + phosphate + H(+)</text>
        <dbReference type="Rhea" id="RHEA:13065"/>
        <dbReference type="ChEBI" id="CHEBI:15377"/>
        <dbReference type="ChEBI" id="CHEBI:15378"/>
        <dbReference type="ChEBI" id="CHEBI:30616"/>
        <dbReference type="ChEBI" id="CHEBI:43474"/>
        <dbReference type="ChEBI" id="CHEBI:456216"/>
    </reaction>
</comment>
<gene>
    <name evidence="9" type="ORF">GH714_015408</name>
</gene>
<evidence type="ECO:0000256" key="4">
    <source>
        <dbReference type="ARBA" id="ARBA00022842"/>
    </source>
</evidence>
<evidence type="ECO:0000256" key="7">
    <source>
        <dbReference type="SAM" id="Coils"/>
    </source>
</evidence>
<dbReference type="GO" id="GO:0005524">
    <property type="term" value="F:ATP binding"/>
    <property type="evidence" value="ECO:0007669"/>
    <property type="project" value="UniProtKB-KW"/>
</dbReference>